<feature type="binding site" evidence="14">
    <location>
        <begin position="183"/>
        <end position="185"/>
    </location>
    <ligand>
        <name>UDP-alpha-D-glucuronate</name>
        <dbReference type="ChEBI" id="CHEBI:58052"/>
    </ligand>
</feature>
<dbReference type="FunFam" id="3.90.550.10:FF:000044">
    <property type="entry name" value="Galactosylgalactosylxylosylprotein 3-beta-glucuronosyltransferase"/>
    <property type="match status" value="1"/>
</dbReference>
<evidence type="ECO:0000313" key="22">
    <source>
        <dbReference type="Proteomes" id="UP000274756"/>
    </source>
</evidence>
<dbReference type="Proteomes" id="UP000274756">
    <property type="component" value="Unassembled WGS sequence"/>
</dbReference>
<evidence type="ECO:0000256" key="6">
    <source>
        <dbReference type="ARBA" id="ARBA00022723"/>
    </source>
</evidence>
<evidence type="ECO:0000256" key="15">
    <source>
        <dbReference type="PIRSR" id="PIRSR605027-3"/>
    </source>
</evidence>
<dbReference type="Pfam" id="PF03360">
    <property type="entry name" value="Glyco_transf_43"/>
    <property type="match status" value="1"/>
</dbReference>
<comment type="similarity">
    <text evidence="2 17">Belongs to the glycosyltransferase 43 family.</text>
</comment>
<feature type="compositionally biased region" description="Basic and acidic residues" evidence="19">
    <location>
        <begin position="592"/>
        <end position="614"/>
    </location>
</feature>
<evidence type="ECO:0000256" key="18">
    <source>
        <dbReference type="SAM" id="Coils"/>
    </source>
</evidence>
<evidence type="ECO:0000313" key="23">
    <source>
        <dbReference type="WBParaSite" id="DME_0000117301-mRNA-1"/>
    </source>
</evidence>
<reference evidence="23" key="1">
    <citation type="submission" date="2017-02" db="UniProtKB">
        <authorList>
            <consortium name="WormBaseParasite"/>
        </authorList>
    </citation>
    <scope>IDENTIFICATION</scope>
</reference>
<feature type="binding site" evidence="14">
    <location>
        <position position="160"/>
    </location>
    <ligand>
        <name>UDP-alpha-D-glucuronate</name>
        <dbReference type="ChEBI" id="CHEBI:58052"/>
    </ligand>
</feature>
<dbReference type="STRING" id="318479.A0A0N4U379"/>
<proteinExistence type="inferred from homology"/>
<keyword evidence="5" id="KW-0812">Transmembrane</keyword>
<evidence type="ECO:0000256" key="19">
    <source>
        <dbReference type="SAM" id="MobiDB-lite"/>
    </source>
</evidence>
<evidence type="ECO:0000256" key="9">
    <source>
        <dbReference type="ARBA" id="ARBA00023136"/>
    </source>
</evidence>
<evidence type="ECO:0000256" key="5">
    <source>
        <dbReference type="ARBA" id="ARBA00022692"/>
    </source>
</evidence>
<comment type="subcellular location">
    <subcellularLocation>
        <location evidence="17">Golgi apparatus membrane</location>
        <topology evidence="17">Single-pass type II membrane protein</topology>
    </subcellularLocation>
    <subcellularLocation>
        <location evidence="1">Membrane</location>
        <topology evidence="1">Single-pass type II membrane protein</topology>
    </subcellularLocation>
</comment>
<dbReference type="AlphaFoldDB" id="A0A0N4U379"/>
<comment type="cofactor">
    <cofactor evidence="15 17">
        <name>Mn(2+)</name>
        <dbReference type="ChEBI" id="CHEBI:29035"/>
    </cofactor>
</comment>
<keyword evidence="18" id="KW-0175">Coiled coil</keyword>
<gene>
    <name evidence="20" type="ORF">DME_LOCUS5533</name>
</gene>
<feature type="site" description="Interaction with galactose moiety of substrate glycoprotein" evidence="16">
    <location>
        <position position="216"/>
    </location>
</feature>
<dbReference type="GO" id="GO:0050650">
    <property type="term" value="P:chondroitin sulfate proteoglycan biosynthetic process"/>
    <property type="evidence" value="ECO:0007669"/>
    <property type="project" value="TreeGrafter"/>
</dbReference>
<sequence length="631" mass="73188">MAQLLIIWFNLENLDEKRLFIEAELETFKRKRDNLQIKIWNLQKDIHRMEKYLSKINNLIRDRLLMTENPNNLPVIYFITPTYYRPTQKADLTRLVQTLVHVPNLVWIVVEDAREKSQSVANIIQRSRIQSSHLFMLTPANKKLNETDPNWKLPRGVLQRNAALSWLRTNFGSLKQGVVYFGDDDNAYDLRLFEEMRQIKKVGVWPVGIVGGLLVETPIVDESNNSKKVSSFNSVWKPERPFPIDMAAFAVNLSLVNIHKSAMFSYDVPRGYQESHFLRSLDLQVSDLEPRANFCQSVYVWHTRTGKVKLTAKEREKFQNRSLSKLEKSSKHKTLNSYHGTHALRERAAKIKQGILIIRFEMPFNIWCLGCNNHIGMGVRYNAEKKKIGMYHTTPVYEFRMRCHLCENYFTIHTDPEVEHVEEDKGKGMSASNQIEKLEWIQERMRDDFTANQALRRNFRVEKKEMKDREIADDDLRKRTSLTINLLPETSEDKKLASLIRLHQPSKSYEEQREATRLAITNRSIFASSKKSSDQSTERISKKKNQIKIKDNNADAFSSPSSFQGPSSARKQLGIVIKSPSNPLTKSNFESQEVKTDISDHSTHADDIKNAKDQEEFASKKSLVDYSDSSD</sequence>
<organism evidence="21 23">
    <name type="scientific">Dracunculus medinensis</name>
    <name type="common">Guinea worm</name>
    <dbReference type="NCBI Taxonomy" id="318479"/>
    <lineage>
        <taxon>Eukaryota</taxon>
        <taxon>Metazoa</taxon>
        <taxon>Ecdysozoa</taxon>
        <taxon>Nematoda</taxon>
        <taxon>Chromadorea</taxon>
        <taxon>Rhabditida</taxon>
        <taxon>Spirurina</taxon>
        <taxon>Dracunculoidea</taxon>
        <taxon>Dracunculidae</taxon>
        <taxon>Dracunculus</taxon>
    </lineage>
</organism>
<keyword evidence="9" id="KW-0472">Membrane</keyword>
<dbReference type="InterPro" id="IPR007590">
    <property type="entry name" value="Saf4/Yju2"/>
</dbReference>
<feature type="coiled-coil region" evidence="18">
    <location>
        <begin position="11"/>
        <end position="45"/>
    </location>
</feature>
<comment type="catalytic activity">
    <reaction evidence="12 17">
        <text>3-O-(beta-D-galactosyl-(1-&gt;3)-beta-D-galactosyl-(1-&gt;4)-beta-D-xylosyl)-L-seryl-[protein] + UDP-alpha-D-glucuronate = 3-O-(beta-D-GlcA-(1-&gt;3)-beta-D-Gal-(1-&gt;3)-beta-D-Gal-(1-&gt;4)-beta-D-Xyl)-L-seryl-[protein] + UDP + H(+)</text>
        <dbReference type="Rhea" id="RHEA:24168"/>
        <dbReference type="Rhea" id="RHEA-COMP:12571"/>
        <dbReference type="Rhea" id="RHEA-COMP:12573"/>
        <dbReference type="ChEBI" id="CHEBI:15378"/>
        <dbReference type="ChEBI" id="CHEBI:58052"/>
        <dbReference type="ChEBI" id="CHEBI:58223"/>
        <dbReference type="ChEBI" id="CHEBI:132090"/>
        <dbReference type="ChEBI" id="CHEBI:132093"/>
        <dbReference type="EC" id="2.4.1.135"/>
    </reaction>
</comment>
<evidence type="ECO:0000256" key="14">
    <source>
        <dbReference type="PIRSR" id="PIRSR605027-2"/>
    </source>
</evidence>
<reference evidence="20 22" key="2">
    <citation type="submission" date="2018-11" db="EMBL/GenBank/DDBJ databases">
        <authorList>
            <consortium name="Pathogen Informatics"/>
        </authorList>
    </citation>
    <scope>NUCLEOTIDE SEQUENCE [LARGE SCALE GENOMIC DNA]</scope>
</reference>
<feature type="binding site" evidence="14">
    <location>
        <position position="155"/>
    </location>
    <ligand>
        <name>UDP-alpha-D-glucuronate</name>
        <dbReference type="ChEBI" id="CHEBI:58052"/>
    </ligand>
</feature>
<evidence type="ECO:0000256" key="2">
    <source>
        <dbReference type="ARBA" id="ARBA00007706"/>
    </source>
</evidence>
<feature type="compositionally biased region" description="Polar residues" evidence="19">
    <location>
        <begin position="579"/>
        <end position="591"/>
    </location>
</feature>
<evidence type="ECO:0000256" key="4">
    <source>
        <dbReference type="ARBA" id="ARBA00022679"/>
    </source>
</evidence>
<evidence type="ECO:0000256" key="17">
    <source>
        <dbReference type="RuleBase" id="RU363127"/>
    </source>
</evidence>
<dbReference type="InterPro" id="IPR029044">
    <property type="entry name" value="Nucleotide-diphossugar_trans"/>
</dbReference>
<dbReference type="GO" id="GO:0005975">
    <property type="term" value="P:carbohydrate metabolic process"/>
    <property type="evidence" value="ECO:0007669"/>
    <property type="project" value="TreeGrafter"/>
</dbReference>
<comment type="pathway">
    <text evidence="17">Protein modification; protein glycosylation.</text>
</comment>
<keyword evidence="4 17" id="KW-0808">Transferase</keyword>
<evidence type="ECO:0000256" key="12">
    <source>
        <dbReference type="ARBA" id="ARBA00047979"/>
    </source>
</evidence>
<dbReference type="InterPro" id="IPR005027">
    <property type="entry name" value="Glyco_trans_43"/>
</dbReference>
<feature type="binding site" evidence="14">
    <location>
        <position position="112"/>
    </location>
    <ligand>
        <name>UDP-alpha-D-glucuronate</name>
        <dbReference type="ChEBI" id="CHEBI:58052"/>
    </ligand>
</feature>
<dbReference type="GO" id="GO:0046872">
    <property type="term" value="F:metal ion binding"/>
    <property type="evidence" value="ECO:0007669"/>
    <property type="project" value="UniProtKB-KW"/>
</dbReference>
<dbReference type="Pfam" id="PF04502">
    <property type="entry name" value="Saf4_Yju2"/>
    <property type="match status" value="2"/>
</dbReference>
<evidence type="ECO:0000313" key="20">
    <source>
        <dbReference type="EMBL" id="VDN55560.1"/>
    </source>
</evidence>
<feature type="binding site" evidence="15">
    <location>
        <position position="185"/>
    </location>
    <ligand>
        <name>Mn(2+)</name>
        <dbReference type="ChEBI" id="CHEBI:29035"/>
    </ligand>
</feature>
<evidence type="ECO:0000256" key="10">
    <source>
        <dbReference type="ARBA" id="ARBA00023180"/>
    </source>
</evidence>
<keyword evidence="6 15" id="KW-0479">Metal-binding</keyword>
<evidence type="ECO:0000256" key="8">
    <source>
        <dbReference type="ARBA" id="ARBA00022989"/>
    </source>
</evidence>
<feature type="binding site" evidence="14">
    <location>
        <begin position="81"/>
        <end position="83"/>
    </location>
    <ligand>
        <name>UDP-alpha-D-glucuronate</name>
        <dbReference type="ChEBI" id="CHEBI:58052"/>
    </ligand>
</feature>
<evidence type="ECO:0000256" key="3">
    <source>
        <dbReference type="ARBA" id="ARBA00012641"/>
    </source>
</evidence>
<feature type="binding site" evidence="14">
    <location>
        <begin position="302"/>
        <end position="304"/>
    </location>
    <ligand>
        <name>UDP-alpha-D-glucuronate</name>
        <dbReference type="ChEBI" id="CHEBI:58052"/>
    </ligand>
</feature>
<evidence type="ECO:0000256" key="13">
    <source>
        <dbReference type="PIRSR" id="PIRSR605027-1"/>
    </source>
</evidence>
<evidence type="ECO:0000256" key="1">
    <source>
        <dbReference type="ARBA" id="ARBA00004606"/>
    </source>
</evidence>
<dbReference type="CDD" id="cd00218">
    <property type="entry name" value="GlcAT-I"/>
    <property type="match status" value="1"/>
</dbReference>
<feature type="compositionally biased region" description="Basic and acidic residues" evidence="19">
    <location>
        <begin position="531"/>
        <end position="540"/>
    </location>
</feature>
<dbReference type="SUPFAM" id="SSF53448">
    <property type="entry name" value="Nucleotide-diphospho-sugar transferases"/>
    <property type="match status" value="1"/>
</dbReference>
<dbReference type="PANTHER" id="PTHR10896:SF65">
    <property type="entry name" value="GALACTOSYLGALACTOSYLXYLOSYLPROTEIN 3-BETA-GLUCURONOSYLTRANSFERASE 3"/>
    <property type="match status" value="1"/>
</dbReference>
<dbReference type="UniPathway" id="UPA00378"/>
<keyword evidence="10" id="KW-0325">Glycoprotein</keyword>
<dbReference type="Proteomes" id="UP000038040">
    <property type="component" value="Unplaced"/>
</dbReference>
<dbReference type="GO" id="GO:0000139">
    <property type="term" value="C:Golgi membrane"/>
    <property type="evidence" value="ECO:0007669"/>
    <property type="project" value="UniProtKB-SubCell"/>
</dbReference>
<dbReference type="GO" id="GO:0015018">
    <property type="term" value="F:galactosylgalactosylxylosylprotein 3-beta-glucuronosyltransferase activity"/>
    <property type="evidence" value="ECO:0007669"/>
    <property type="project" value="UniProtKB-UniRule"/>
</dbReference>
<feature type="region of interest" description="Disordered" evidence="19">
    <location>
        <begin position="527"/>
        <end position="614"/>
    </location>
</feature>
<name>A0A0N4U379_DRAME</name>
<dbReference type="EMBL" id="UYYG01001152">
    <property type="protein sequence ID" value="VDN55560.1"/>
    <property type="molecule type" value="Genomic_DNA"/>
</dbReference>
<evidence type="ECO:0000256" key="11">
    <source>
        <dbReference type="ARBA" id="ARBA00023211"/>
    </source>
</evidence>
<dbReference type="PANTHER" id="PTHR10896">
    <property type="entry name" value="GALACTOSYLGALACTOSYLXYLOSYLPROTEIN 3-BETA-GLUCURONOSYLTRANSFERASE BETA-1,3-GLUCURONYLTRANSFERASE"/>
    <property type="match status" value="1"/>
</dbReference>
<dbReference type="GO" id="GO:0000398">
    <property type="term" value="P:mRNA splicing, via spliceosome"/>
    <property type="evidence" value="ECO:0007669"/>
    <property type="project" value="InterPro"/>
</dbReference>
<keyword evidence="17" id="KW-0333">Golgi apparatus</keyword>
<dbReference type="Gene3D" id="3.90.550.10">
    <property type="entry name" value="Spore Coat Polysaccharide Biosynthesis Protein SpsA, Chain A"/>
    <property type="match status" value="1"/>
</dbReference>
<keyword evidence="8" id="KW-1133">Transmembrane helix</keyword>
<evidence type="ECO:0000313" key="21">
    <source>
        <dbReference type="Proteomes" id="UP000038040"/>
    </source>
</evidence>
<feature type="active site" description="Proton donor/acceptor" evidence="13">
    <location>
        <position position="274"/>
    </location>
</feature>
<evidence type="ECO:0000256" key="7">
    <source>
        <dbReference type="ARBA" id="ARBA00022968"/>
    </source>
</evidence>
<dbReference type="WBParaSite" id="DME_0000117301-mRNA-1">
    <property type="protein sequence ID" value="DME_0000117301-mRNA-1"/>
    <property type="gene ID" value="DME_0000117301"/>
</dbReference>
<dbReference type="OrthoDB" id="360327at2759"/>
<keyword evidence="22" id="KW-1185">Reference proteome</keyword>
<evidence type="ECO:0000256" key="16">
    <source>
        <dbReference type="PIRSR" id="PIRSR605027-4"/>
    </source>
</evidence>
<accession>A0A0N4U379</accession>
<keyword evidence="11 15" id="KW-0464">Manganese</keyword>
<protein>
    <recommendedName>
        <fullName evidence="3 17">Galactosylgalactosylxylosylprotein 3-beta-glucuronosyltransferase</fullName>
        <ecNumber evidence="3 17">2.4.1.135</ecNumber>
    </recommendedName>
</protein>
<keyword evidence="7 17" id="KW-0735">Signal-anchor</keyword>
<dbReference type="EC" id="2.4.1.135" evidence="3 17"/>
<feature type="compositionally biased region" description="Low complexity" evidence="19">
    <location>
        <begin position="557"/>
        <end position="568"/>
    </location>
</feature>